<evidence type="ECO:0000256" key="1">
    <source>
        <dbReference type="SAM" id="MobiDB-lite"/>
    </source>
</evidence>
<comment type="caution">
    <text evidence="2">The sequence shown here is derived from an EMBL/GenBank/DDBJ whole genome shotgun (WGS) entry which is preliminary data.</text>
</comment>
<evidence type="ECO:0000313" key="2">
    <source>
        <dbReference type="EMBL" id="PLW31914.1"/>
    </source>
</evidence>
<proteinExistence type="predicted"/>
<feature type="compositionally biased region" description="Low complexity" evidence="1">
    <location>
        <begin position="109"/>
        <end position="165"/>
    </location>
</feature>
<feature type="region of interest" description="Disordered" evidence="1">
    <location>
        <begin position="366"/>
        <end position="417"/>
    </location>
</feature>
<gene>
    <name evidence="2" type="ORF">PCASD_21253</name>
</gene>
<reference evidence="2 3" key="1">
    <citation type="submission" date="2017-11" db="EMBL/GenBank/DDBJ databases">
        <title>De novo assembly and phasing of dikaryotic genomes from two isolates of Puccinia coronata f. sp. avenae, the causal agent of oat crown rust.</title>
        <authorList>
            <person name="Miller M.E."/>
            <person name="Zhang Y."/>
            <person name="Omidvar V."/>
            <person name="Sperschneider J."/>
            <person name="Schwessinger B."/>
            <person name="Raley C."/>
            <person name="Palmer J.M."/>
            <person name="Garnica D."/>
            <person name="Upadhyaya N."/>
            <person name="Rathjen J."/>
            <person name="Taylor J.M."/>
            <person name="Park R.F."/>
            <person name="Dodds P.N."/>
            <person name="Hirsch C.D."/>
            <person name="Kianian S.F."/>
            <person name="Figueroa M."/>
        </authorList>
    </citation>
    <scope>NUCLEOTIDE SEQUENCE [LARGE SCALE GENOMIC DNA]</scope>
    <source>
        <strain evidence="2">12SD80</strain>
    </source>
</reference>
<dbReference type="Proteomes" id="UP000235392">
    <property type="component" value="Unassembled WGS sequence"/>
</dbReference>
<dbReference type="PANTHER" id="PTHR33246:SF51">
    <property type="entry name" value="MYB_SANT-LIKE DOMAIN-CONTAINING PROTEIN"/>
    <property type="match status" value="1"/>
</dbReference>
<name>A0A2N5U2E1_9BASI</name>
<dbReference type="AlphaFoldDB" id="A0A2N5U2E1"/>
<feature type="compositionally biased region" description="Polar residues" evidence="1">
    <location>
        <begin position="1"/>
        <end position="16"/>
    </location>
</feature>
<protein>
    <submittedName>
        <fullName evidence="2">Uncharacterized protein</fullName>
    </submittedName>
</protein>
<organism evidence="2 3">
    <name type="scientific">Puccinia coronata f. sp. avenae</name>
    <dbReference type="NCBI Taxonomy" id="200324"/>
    <lineage>
        <taxon>Eukaryota</taxon>
        <taxon>Fungi</taxon>
        <taxon>Dikarya</taxon>
        <taxon>Basidiomycota</taxon>
        <taxon>Pucciniomycotina</taxon>
        <taxon>Pucciniomycetes</taxon>
        <taxon>Pucciniales</taxon>
        <taxon>Pucciniaceae</taxon>
        <taxon>Puccinia</taxon>
    </lineage>
</organism>
<feature type="region of interest" description="Disordered" evidence="1">
    <location>
        <begin position="307"/>
        <end position="334"/>
    </location>
</feature>
<feature type="compositionally biased region" description="Polar residues" evidence="1">
    <location>
        <begin position="378"/>
        <end position="417"/>
    </location>
</feature>
<dbReference type="PANTHER" id="PTHR33246">
    <property type="entry name" value="CCHC-TYPE DOMAIN-CONTAINING PROTEIN"/>
    <property type="match status" value="1"/>
</dbReference>
<evidence type="ECO:0000313" key="3">
    <source>
        <dbReference type="Proteomes" id="UP000235392"/>
    </source>
</evidence>
<dbReference type="EMBL" id="PGCI01000257">
    <property type="protein sequence ID" value="PLW31914.1"/>
    <property type="molecule type" value="Genomic_DNA"/>
</dbReference>
<accession>A0A2N5U2E1</accession>
<feature type="region of interest" description="Disordered" evidence="1">
    <location>
        <begin position="1"/>
        <end position="165"/>
    </location>
</feature>
<sequence length="530" mass="57691">MEIDNTQTKNQLSHSSIRVPPAPPPLLNQSQVSRCSVENSSQPLTQRAVTQSYPSSGNPATQSHASLNSQGTRRKRRTKLELAKALADPNDPYKGPRKRGKNTRSKGRTTPSSLALQSQSSTSAQTPATESANANESQSSALTNLSSQTNVSSQDSSSSQQDSTRQFTRADYEHVCFFLEDEENFKQIFGSGNQTSVGGVHLTQTQAFDQFARYLNLLIPDVSVTGSQLCQRLDTYKNKYRKAKDFKQNTGTGIEEQEGYSSLKQKLEAICPWYNRMDALFREKANITSMSCFDSTTGTEIQDLRSNDVANGVGNPVPMSSQDLESAAGQNKSQPWTNWMETQTETQPTPRATCVGDLFGNLSTDIVIPPPLDFGSPQAGTSQPQESPTPAGQCSGSQDNQNQPESSQSTNSATGTSAAQKIVPNLHQASSRQSVISLVSLMSTSAQSLVSVPSGKSGGLTAAFEASSMQKLSLMQSQLNLDNKRYELEVTDWCEAKEERKSKCDALKEEGAQDRADRLAKIVRLRDAKD</sequence>
<feature type="compositionally biased region" description="Basic residues" evidence="1">
    <location>
        <begin position="95"/>
        <end position="107"/>
    </location>
</feature>
<feature type="compositionally biased region" description="Polar residues" evidence="1">
    <location>
        <begin position="27"/>
        <end position="71"/>
    </location>
</feature>
<feature type="compositionally biased region" description="Polar residues" evidence="1">
    <location>
        <begin position="318"/>
        <end position="334"/>
    </location>
</feature>